<protein>
    <recommendedName>
        <fullName evidence="1">2EXR domain-containing protein</fullName>
    </recommendedName>
</protein>
<reference evidence="2 3" key="1">
    <citation type="journal article" date="2024" name="J. Plant Pathol.">
        <title>Sequence and assembly of the genome of Seiridium unicorne, isolate CBS 538.82, causal agent of cypress canker disease.</title>
        <authorList>
            <person name="Scali E."/>
            <person name="Rocca G.D."/>
            <person name="Danti R."/>
            <person name="Garbelotto M."/>
            <person name="Barberini S."/>
            <person name="Baroncelli R."/>
            <person name="Emiliani G."/>
        </authorList>
    </citation>
    <scope>NUCLEOTIDE SEQUENCE [LARGE SCALE GENOMIC DNA]</scope>
    <source>
        <strain evidence="2 3">BM-138-508</strain>
    </source>
</reference>
<evidence type="ECO:0000259" key="1">
    <source>
        <dbReference type="Pfam" id="PF20150"/>
    </source>
</evidence>
<evidence type="ECO:0000313" key="3">
    <source>
        <dbReference type="Proteomes" id="UP001408356"/>
    </source>
</evidence>
<gene>
    <name evidence="2" type="ORF">SUNI508_01201</name>
</gene>
<keyword evidence="3" id="KW-1185">Reference proteome</keyword>
<organism evidence="2 3">
    <name type="scientific">Seiridium unicorne</name>
    <dbReference type="NCBI Taxonomy" id="138068"/>
    <lineage>
        <taxon>Eukaryota</taxon>
        <taxon>Fungi</taxon>
        <taxon>Dikarya</taxon>
        <taxon>Ascomycota</taxon>
        <taxon>Pezizomycotina</taxon>
        <taxon>Sordariomycetes</taxon>
        <taxon>Xylariomycetidae</taxon>
        <taxon>Amphisphaeriales</taxon>
        <taxon>Sporocadaceae</taxon>
        <taxon>Seiridium</taxon>
    </lineage>
</organism>
<dbReference type="Pfam" id="PF20150">
    <property type="entry name" value="2EXR"/>
    <property type="match status" value="1"/>
</dbReference>
<feature type="domain" description="2EXR" evidence="1">
    <location>
        <begin position="8"/>
        <end position="91"/>
    </location>
</feature>
<dbReference type="InterPro" id="IPR045518">
    <property type="entry name" value="2EXR"/>
</dbReference>
<evidence type="ECO:0000313" key="2">
    <source>
        <dbReference type="EMBL" id="KAK9419224.1"/>
    </source>
</evidence>
<proteinExistence type="predicted"/>
<comment type="caution">
    <text evidence="2">The sequence shown here is derived from an EMBL/GenBank/DDBJ whole genome shotgun (WGS) entry which is preliminary data.</text>
</comment>
<accession>A0ABR2UWZ8</accession>
<dbReference type="Proteomes" id="UP001408356">
    <property type="component" value="Unassembled WGS sequence"/>
</dbReference>
<dbReference type="EMBL" id="JARVKF010000330">
    <property type="protein sequence ID" value="KAK9419224.1"/>
    <property type="molecule type" value="Genomic_DNA"/>
</dbReference>
<sequence>MASPEPGFPQFIRLPPELRRMVWHEAVRSCYDAVQQKLQDKPRVWVLRRKHGQDEYRVRYTENRKEVKAHILKSLRNFNWLRLVHRESLFVLSELFSTGYFSLQPYQRFPSRPHFDEDAYHDTDGELDEASRPPESTFMVSNGAAVKSQYVNILIRSLTVPSLDIFMFDMTCAAVANGVAPTDWPLQELQHVVMPLRLLIHQSAVARFGVLLQLPRMRDIYIRFSQR</sequence>
<name>A0ABR2UWZ8_9PEZI</name>